<organism evidence="1 2">
    <name type="scientific">Nostoc flagelliforme CCNUN1</name>
    <dbReference type="NCBI Taxonomy" id="2038116"/>
    <lineage>
        <taxon>Bacteria</taxon>
        <taxon>Bacillati</taxon>
        <taxon>Cyanobacteriota</taxon>
        <taxon>Cyanophyceae</taxon>
        <taxon>Nostocales</taxon>
        <taxon>Nostocaceae</taxon>
        <taxon>Nostoc</taxon>
    </lineage>
</organism>
<reference evidence="1 2" key="1">
    <citation type="submission" date="2017-11" db="EMBL/GenBank/DDBJ databases">
        <title>Complete genome of a free-living desiccation-tolerant cyanobacterium and its photosynthetic adaptation to extreme terrestrial habitat.</title>
        <authorList>
            <person name="Shang J."/>
        </authorList>
    </citation>
    <scope>NUCLEOTIDE SEQUENCE [LARGE SCALE GENOMIC DNA]</scope>
    <source>
        <strain evidence="1 2">CCNUN1</strain>
    </source>
</reference>
<accession>A0A2K8T1U8</accession>
<evidence type="ECO:0000313" key="2">
    <source>
        <dbReference type="Proteomes" id="UP000232003"/>
    </source>
</evidence>
<dbReference type="Proteomes" id="UP000232003">
    <property type="component" value="Chromosome"/>
</dbReference>
<name>A0A2K8T1U8_9NOSO</name>
<keyword evidence="2" id="KW-1185">Reference proteome</keyword>
<gene>
    <name evidence="1" type="ORF">COO91_07726</name>
</gene>
<dbReference type="AlphaFoldDB" id="A0A2K8T1U8"/>
<evidence type="ECO:0000313" key="1">
    <source>
        <dbReference type="EMBL" id="AUB41672.1"/>
    </source>
</evidence>
<protein>
    <submittedName>
        <fullName evidence="1">Uncharacterized protein</fullName>
    </submittedName>
</protein>
<dbReference type="EMBL" id="CP024785">
    <property type="protein sequence ID" value="AUB41672.1"/>
    <property type="molecule type" value="Genomic_DNA"/>
</dbReference>
<sequence length="66" mass="7613">MVQPHDVGDGHLPLDCAGGLRPEQLRVCLAQKAMVWSALRLADGCRRLVEIMNFYRKHRRRLFTLP</sequence>
<proteinExistence type="predicted"/>
<dbReference type="KEGG" id="nfl:COO91_07726"/>